<dbReference type="EMBL" id="SRLO01000388">
    <property type="protein sequence ID" value="TNN58121.1"/>
    <property type="molecule type" value="Genomic_DNA"/>
</dbReference>
<evidence type="ECO:0000313" key="1">
    <source>
        <dbReference type="EMBL" id="TNN58121.1"/>
    </source>
</evidence>
<evidence type="ECO:0000313" key="2">
    <source>
        <dbReference type="Proteomes" id="UP000314294"/>
    </source>
</evidence>
<name>A0A4Z2GXT4_9TELE</name>
<dbReference type="AlphaFoldDB" id="A0A4Z2GXT4"/>
<organism evidence="1 2">
    <name type="scientific">Liparis tanakae</name>
    <name type="common">Tanaka's snailfish</name>
    <dbReference type="NCBI Taxonomy" id="230148"/>
    <lineage>
        <taxon>Eukaryota</taxon>
        <taxon>Metazoa</taxon>
        <taxon>Chordata</taxon>
        <taxon>Craniata</taxon>
        <taxon>Vertebrata</taxon>
        <taxon>Euteleostomi</taxon>
        <taxon>Actinopterygii</taxon>
        <taxon>Neopterygii</taxon>
        <taxon>Teleostei</taxon>
        <taxon>Neoteleostei</taxon>
        <taxon>Acanthomorphata</taxon>
        <taxon>Eupercaria</taxon>
        <taxon>Perciformes</taxon>
        <taxon>Cottioidei</taxon>
        <taxon>Cottales</taxon>
        <taxon>Liparidae</taxon>
        <taxon>Liparis</taxon>
    </lineage>
</organism>
<gene>
    <name evidence="1" type="ORF">EYF80_031644</name>
</gene>
<sequence>MQKLLHFALMPLDSTPKPRVAHLRDTMAWFLIRGGASRNHQGDVVVPVEQVQLDTKTHKSK</sequence>
<proteinExistence type="predicted"/>
<accession>A0A4Z2GXT4</accession>
<dbReference type="Proteomes" id="UP000314294">
    <property type="component" value="Unassembled WGS sequence"/>
</dbReference>
<protein>
    <submittedName>
        <fullName evidence="1">Uncharacterized protein</fullName>
    </submittedName>
</protein>
<reference evidence="1 2" key="1">
    <citation type="submission" date="2019-03" db="EMBL/GenBank/DDBJ databases">
        <title>First draft genome of Liparis tanakae, snailfish: a comprehensive survey of snailfish specific genes.</title>
        <authorList>
            <person name="Kim W."/>
            <person name="Song I."/>
            <person name="Jeong J.-H."/>
            <person name="Kim D."/>
            <person name="Kim S."/>
            <person name="Ryu S."/>
            <person name="Song J.Y."/>
            <person name="Lee S.K."/>
        </authorList>
    </citation>
    <scope>NUCLEOTIDE SEQUENCE [LARGE SCALE GENOMIC DNA]</scope>
    <source>
        <tissue evidence="1">Muscle</tissue>
    </source>
</reference>
<comment type="caution">
    <text evidence="1">The sequence shown here is derived from an EMBL/GenBank/DDBJ whole genome shotgun (WGS) entry which is preliminary data.</text>
</comment>
<keyword evidence="2" id="KW-1185">Reference proteome</keyword>